<keyword evidence="1" id="KW-0175">Coiled coil</keyword>
<sequence length="591" mass="62645">MHGNWAIGPLRRVLLAGLAAVVFAVVAGAVALVFPAGQAVVLSAFVAAAVCVAGAAAADRWIERLLPEPQSGFAAVAGKLPAVGSWEQSLPVLARMLAEATDAEHASVWLAAGGRLVTGAAWPAPLSGTAHNVADIDTLRAVPGIGHVVPIEDGDLERGALAIGKQSAVTEADERRMRDIANGTALLLRSVALANELRARVRRAEELSAELTASEQRMRHARDTERRRVVGEITTVTEDGLGAISAQLEDLKAALGGDPDSAGAALTRLRATLEGVIERFRAVVHGVYPGVLRDEGPLGALREFCADLGKPVQVTGALTGRVDWEIESAVYYLAASAIRLLSAAGEPVEVRLLHDSGRITARVAGPLPRPALDLRAALSDDEDRIAALGGELRCEQEGDRVAVVGWLPDHLAPLVEEAPPPAAVVDEDSVPGRINRLTRRCGEVCGREPIPPVRDVRGARTALAELEEAVRALPRDLPARAELVFELDRIRADDHELTELELIELLRGNNVPLPEAARASAARLLGATGRDPCTRLALPFGSAPEEIRSAAARELDHWRDRAENPLAPRQVREVGRGVVRTCEGLLHITAG</sequence>
<dbReference type="RefSeq" id="WP_346073466.1">
    <property type="nucleotide sequence ID" value="NZ_BAAAHC010000012.1"/>
</dbReference>
<evidence type="ECO:0000256" key="2">
    <source>
        <dbReference type="SAM" id="Phobius"/>
    </source>
</evidence>
<feature type="transmembrane region" description="Helical" evidence="2">
    <location>
        <begin position="12"/>
        <end position="34"/>
    </location>
</feature>
<keyword evidence="4" id="KW-1185">Reference proteome</keyword>
<proteinExistence type="predicted"/>
<dbReference type="EMBL" id="BAAAHC010000012">
    <property type="protein sequence ID" value="GAA0527804.1"/>
    <property type="molecule type" value="Genomic_DNA"/>
</dbReference>
<reference evidence="3 4" key="1">
    <citation type="journal article" date="2019" name="Int. J. Syst. Evol. Microbiol.">
        <title>The Global Catalogue of Microorganisms (GCM) 10K type strain sequencing project: providing services to taxonomists for standard genome sequencing and annotation.</title>
        <authorList>
            <consortium name="The Broad Institute Genomics Platform"/>
            <consortium name="The Broad Institute Genome Sequencing Center for Infectious Disease"/>
            <person name="Wu L."/>
            <person name="Ma J."/>
        </authorList>
    </citation>
    <scope>NUCLEOTIDE SEQUENCE [LARGE SCALE GENOMIC DNA]</scope>
    <source>
        <strain evidence="3 4">JCM 10664</strain>
    </source>
</reference>
<comment type="caution">
    <text evidence="3">The sequence shown here is derived from an EMBL/GenBank/DDBJ whole genome shotgun (WGS) entry which is preliminary data.</text>
</comment>
<dbReference type="Proteomes" id="UP001500220">
    <property type="component" value="Unassembled WGS sequence"/>
</dbReference>
<keyword evidence="2" id="KW-0472">Membrane</keyword>
<organism evidence="3 4">
    <name type="scientific">Saccharopolyspora thermophila</name>
    <dbReference type="NCBI Taxonomy" id="89367"/>
    <lineage>
        <taxon>Bacteria</taxon>
        <taxon>Bacillati</taxon>
        <taxon>Actinomycetota</taxon>
        <taxon>Actinomycetes</taxon>
        <taxon>Pseudonocardiales</taxon>
        <taxon>Pseudonocardiaceae</taxon>
        <taxon>Saccharopolyspora</taxon>
    </lineage>
</organism>
<evidence type="ECO:0008006" key="5">
    <source>
        <dbReference type="Google" id="ProtNLM"/>
    </source>
</evidence>
<accession>A0ABN1CWB7</accession>
<name>A0ABN1CWB7_9PSEU</name>
<evidence type="ECO:0000313" key="4">
    <source>
        <dbReference type="Proteomes" id="UP001500220"/>
    </source>
</evidence>
<protein>
    <recommendedName>
        <fullName evidence="5">Signal transduction histidine kinase</fullName>
    </recommendedName>
</protein>
<evidence type="ECO:0000256" key="1">
    <source>
        <dbReference type="SAM" id="Coils"/>
    </source>
</evidence>
<dbReference type="Gene3D" id="1.20.5.1930">
    <property type="match status" value="1"/>
</dbReference>
<gene>
    <name evidence="3" type="ORF">GCM10009545_32670</name>
</gene>
<feature type="coiled-coil region" evidence="1">
    <location>
        <begin position="194"/>
        <end position="224"/>
    </location>
</feature>
<evidence type="ECO:0000313" key="3">
    <source>
        <dbReference type="EMBL" id="GAA0527804.1"/>
    </source>
</evidence>
<keyword evidence="2" id="KW-0812">Transmembrane</keyword>
<keyword evidence="2" id="KW-1133">Transmembrane helix</keyword>